<dbReference type="Proteomes" id="UP000188318">
    <property type="component" value="Unassembled WGS sequence"/>
</dbReference>
<dbReference type="OMA" id="GQFPMGD"/>
<dbReference type="Gene3D" id="3.50.50.60">
    <property type="entry name" value="FAD/NAD(P)-binding domain"/>
    <property type="match status" value="1"/>
</dbReference>
<gene>
    <name evidence="6" type="ORF">ASPCADRAFT_503165</name>
</gene>
<evidence type="ECO:0000256" key="4">
    <source>
        <dbReference type="SAM" id="MobiDB-lite"/>
    </source>
</evidence>
<proteinExistence type="predicted"/>
<evidence type="ECO:0000313" key="7">
    <source>
        <dbReference type="Proteomes" id="UP000188318"/>
    </source>
</evidence>
<dbReference type="VEuPathDB" id="FungiDB:ASPCADRAFT_503165"/>
<protein>
    <recommendedName>
        <fullName evidence="5">FAD/NAD(P)-binding domain-containing protein</fullName>
    </recommendedName>
</protein>
<feature type="compositionally biased region" description="Low complexity" evidence="4">
    <location>
        <begin position="615"/>
        <end position="630"/>
    </location>
</feature>
<dbReference type="SUPFAM" id="SSF51905">
    <property type="entry name" value="FAD/NAD(P)-binding domain"/>
    <property type="match status" value="1"/>
</dbReference>
<keyword evidence="1" id="KW-0285">Flavoprotein</keyword>
<name>A0A1R3S2F8_ASPC5</name>
<dbReference type="Pfam" id="PF07992">
    <property type="entry name" value="Pyr_redox_2"/>
    <property type="match status" value="1"/>
</dbReference>
<evidence type="ECO:0000259" key="5">
    <source>
        <dbReference type="Pfam" id="PF07992"/>
    </source>
</evidence>
<dbReference type="AlphaFoldDB" id="A0A1R3S2F8"/>
<feature type="domain" description="FAD/NAD(P)-binding" evidence="5">
    <location>
        <begin position="5"/>
        <end position="231"/>
    </location>
</feature>
<organism evidence="6 7">
    <name type="scientific">Aspergillus carbonarius (strain ITEM 5010)</name>
    <dbReference type="NCBI Taxonomy" id="602072"/>
    <lineage>
        <taxon>Eukaryota</taxon>
        <taxon>Fungi</taxon>
        <taxon>Dikarya</taxon>
        <taxon>Ascomycota</taxon>
        <taxon>Pezizomycotina</taxon>
        <taxon>Eurotiomycetes</taxon>
        <taxon>Eurotiomycetidae</taxon>
        <taxon>Eurotiales</taxon>
        <taxon>Aspergillaceae</taxon>
        <taxon>Aspergillus</taxon>
        <taxon>Aspergillus subgen. Circumdati</taxon>
    </lineage>
</organism>
<reference evidence="7" key="1">
    <citation type="journal article" date="2017" name="Genome Biol.">
        <title>Comparative genomics reveals high biological diversity and specific adaptations in the industrially and medically important fungal genus Aspergillus.</title>
        <authorList>
            <person name="de Vries R.P."/>
            <person name="Riley R."/>
            <person name="Wiebenga A."/>
            <person name="Aguilar-Osorio G."/>
            <person name="Amillis S."/>
            <person name="Uchima C.A."/>
            <person name="Anderluh G."/>
            <person name="Asadollahi M."/>
            <person name="Askin M."/>
            <person name="Barry K."/>
            <person name="Battaglia E."/>
            <person name="Bayram O."/>
            <person name="Benocci T."/>
            <person name="Braus-Stromeyer S.A."/>
            <person name="Caldana C."/>
            <person name="Canovas D."/>
            <person name="Cerqueira G.C."/>
            <person name="Chen F."/>
            <person name="Chen W."/>
            <person name="Choi C."/>
            <person name="Clum A."/>
            <person name="Dos Santos R.A."/>
            <person name="Damasio A.R."/>
            <person name="Diallinas G."/>
            <person name="Emri T."/>
            <person name="Fekete E."/>
            <person name="Flipphi M."/>
            <person name="Freyberg S."/>
            <person name="Gallo A."/>
            <person name="Gournas C."/>
            <person name="Habgood R."/>
            <person name="Hainaut M."/>
            <person name="Harispe M.L."/>
            <person name="Henrissat B."/>
            <person name="Hilden K.S."/>
            <person name="Hope R."/>
            <person name="Hossain A."/>
            <person name="Karabika E."/>
            <person name="Karaffa L."/>
            <person name="Karanyi Z."/>
            <person name="Krasevec N."/>
            <person name="Kuo A."/>
            <person name="Kusch H."/>
            <person name="LaButti K."/>
            <person name="Lagendijk E.L."/>
            <person name="Lapidus A."/>
            <person name="Levasseur A."/>
            <person name="Lindquist E."/>
            <person name="Lipzen A."/>
            <person name="Logrieco A.F."/>
            <person name="MacCabe A."/>
            <person name="Maekelae M.R."/>
            <person name="Malavazi I."/>
            <person name="Melin P."/>
            <person name="Meyer V."/>
            <person name="Mielnichuk N."/>
            <person name="Miskei M."/>
            <person name="Molnar A.P."/>
            <person name="Mule G."/>
            <person name="Ngan C.Y."/>
            <person name="Orejas M."/>
            <person name="Orosz E."/>
            <person name="Ouedraogo J.P."/>
            <person name="Overkamp K.M."/>
            <person name="Park H.-S."/>
            <person name="Perrone G."/>
            <person name="Piumi F."/>
            <person name="Punt P.J."/>
            <person name="Ram A.F."/>
            <person name="Ramon A."/>
            <person name="Rauscher S."/>
            <person name="Record E."/>
            <person name="Riano-Pachon D.M."/>
            <person name="Robert V."/>
            <person name="Roehrig J."/>
            <person name="Ruller R."/>
            <person name="Salamov A."/>
            <person name="Salih N.S."/>
            <person name="Samson R.A."/>
            <person name="Sandor E."/>
            <person name="Sanguinetti M."/>
            <person name="Schuetze T."/>
            <person name="Sepcic K."/>
            <person name="Shelest E."/>
            <person name="Sherlock G."/>
            <person name="Sophianopoulou V."/>
            <person name="Squina F.M."/>
            <person name="Sun H."/>
            <person name="Susca A."/>
            <person name="Todd R.B."/>
            <person name="Tsang A."/>
            <person name="Unkles S.E."/>
            <person name="van de Wiele N."/>
            <person name="van Rossen-Uffink D."/>
            <person name="Oliveira J.V."/>
            <person name="Vesth T.C."/>
            <person name="Visser J."/>
            <person name="Yu J.-H."/>
            <person name="Zhou M."/>
            <person name="Andersen M.R."/>
            <person name="Archer D.B."/>
            <person name="Baker S.E."/>
            <person name="Benoit I."/>
            <person name="Brakhage A.A."/>
            <person name="Braus G.H."/>
            <person name="Fischer R."/>
            <person name="Frisvad J.C."/>
            <person name="Goldman G.H."/>
            <person name="Houbraken J."/>
            <person name="Oakley B."/>
            <person name="Pocsi I."/>
            <person name="Scazzocchio C."/>
            <person name="Seiboth B."/>
            <person name="vanKuyk P.A."/>
            <person name="Wortman J."/>
            <person name="Dyer P.S."/>
            <person name="Grigoriev I.V."/>
        </authorList>
    </citation>
    <scope>NUCLEOTIDE SEQUENCE [LARGE SCALE GENOMIC DNA]</scope>
    <source>
        <strain evidence="7">ITEM 5010</strain>
    </source>
</reference>
<keyword evidence="7" id="KW-1185">Reference proteome</keyword>
<accession>A0A1R3S2F8</accession>
<dbReference type="OrthoDB" id="66881at2759"/>
<evidence type="ECO:0000256" key="1">
    <source>
        <dbReference type="ARBA" id="ARBA00022630"/>
    </source>
</evidence>
<sequence>MVQPKKVAIIGAGPSGLVTAKTLLHSFPEGTFIPSVLEKSHEIGGLWPVGVNHGAEPRINSWARTNLSRFTVAFSDLAWDSVMGDEELSIFPQARQVGKYLEKYADLYIPKGVLRLGKEVVRTVRETDGLRARWTVQWTSRSIDSNGMMYDGSEIESEQFDYLVVASGYFAKAHFPDIPGLASVADKVVHSSEVQTTDGVHKLLERAGASGGKLVVIGGSMSGVEAASTVALNLSSMDFCPPVIQSGRNYEVHHISSRPFWAVPTYLPHKGLQGPTETQHTQFLPLDLVFYDLARRPPGPIEYGLGPLSTQQIRKTNAYFHSLLGDEYAKIGSFGINSNENQDPQPSWIAIGDDYAEHVRSGFISVTIGRVSSIDSTSTLTVTLPNGEHQTISNIAAIITATGYTPFSSLSFLPPSILSTLEYSTKDPFLPLILDGKGTSHAEIPDLGFVGFYRGPYWGVMEMQARSLASTWAKDPSFTGPYFSNEQLLQRSHERSLLRSLRSNHPGLRRSQFPMGDYVGLMESLARELNIPRVPISNDPNPGPAIPSRYIPTPFLTPDPSDRLSTLIERQSTSTIKALQKTIIPSPDNLNLGISMAIFRSLHGTWTYTRTTTITSTSTPTTSHRQTQSQASGHATFHPRHPSTPFYEKEYVCEETEPGTHTKPQKRSIYRLVEGTWSKRNGNVLVWDVDIDPFHAGMFSHGVMFGLASEEGQLANGGKRYVVRARQGGIHVQREKETDPKYEYVFNLNGVSIVSWECVLRERVVGGGGNLFVRTVYVR</sequence>
<evidence type="ECO:0000256" key="2">
    <source>
        <dbReference type="ARBA" id="ARBA00022827"/>
    </source>
</evidence>
<dbReference type="InterPro" id="IPR023753">
    <property type="entry name" value="FAD/NAD-binding_dom"/>
</dbReference>
<dbReference type="InterPro" id="IPR050346">
    <property type="entry name" value="FMO-like"/>
</dbReference>
<dbReference type="STRING" id="602072.A0A1R3S2F8"/>
<keyword evidence="2" id="KW-0274">FAD</keyword>
<dbReference type="PANTHER" id="PTHR23023">
    <property type="entry name" value="DIMETHYLANILINE MONOOXYGENASE"/>
    <property type="match status" value="1"/>
</dbReference>
<evidence type="ECO:0000313" key="6">
    <source>
        <dbReference type="EMBL" id="OOG00937.1"/>
    </source>
</evidence>
<evidence type="ECO:0000256" key="3">
    <source>
        <dbReference type="ARBA" id="ARBA00023002"/>
    </source>
</evidence>
<feature type="region of interest" description="Disordered" evidence="4">
    <location>
        <begin position="615"/>
        <end position="643"/>
    </location>
</feature>
<dbReference type="EMBL" id="KV907493">
    <property type="protein sequence ID" value="OOG00937.1"/>
    <property type="molecule type" value="Genomic_DNA"/>
</dbReference>
<dbReference type="PRINTS" id="PR00368">
    <property type="entry name" value="FADPNR"/>
</dbReference>
<dbReference type="GO" id="GO:0016491">
    <property type="term" value="F:oxidoreductase activity"/>
    <property type="evidence" value="ECO:0007669"/>
    <property type="project" value="UniProtKB-KW"/>
</dbReference>
<dbReference type="InterPro" id="IPR036188">
    <property type="entry name" value="FAD/NAD-bd_sf"/>
</dbReference>
<keyword evidence="3" id="KW-0560">Oxidoreductase</keyword>